<name>A0A1H4V7G1_TSUTY</name>
<evidence type="ECO:0000313" key="1">
    <source>
        <dbReference type="EMBL" id="SEC76820.1"/>
    </source>
</evidence>
<accession>A0A1H4V7G1</accession>
<gene>
    <name evidence="1" type="ORF">SAMN04489793_3163</name>
</gene>
<dbReference type="OrthoDB" id="9882007at2"/>
<protein>
    <submittedName>
        <fullName evidence="1">Uncharacterized protein</fullName>
    </submittedName>
</protein>
<reference evidence="2" key="1">
    <citation type="submission" date="2016-10" db="EMBL/GenBank/DDBJ databases">
        <authorList>
            <person name="Varghese N."/>
            <person name="Submissions S."/>
        </authorList>
    </citation>
    <scope>NUCLEOTIDE SEQUENCE [LARGE SCALE GENOMIC DNA]</scope>
    <source>
        <strain evidence="2">DSM 44234</strain>
    </source>
</reference>
<evidence type="ECO:0000313" key="2">
    <source>
        <dbReference type="Proteomes" id="UP000182241"/>
    </source>
</evidence>
<dbReference type="RefSeq" id="WP_068742836.1">
    <property type="nucleotide sequence ID" value="NZ_FNSA01000003.1"/>
</dbReference>
<sequence>MYENTDAPELSRLLERAIAGEAVGATIDELSGRLLRAVLAKYHPEAAALTLDWCSDGLSINGLYNSRGFELLDFEVDDEAYPENLWALASNIRSVGDLRDIIEGPPNGPFSLKLR</sequence>
<dbReference type="Proteomes" id="UP000182241">
    <property type="component" value="Unassembled WGS sequence"/>
</dbReference>
<dbReference type="AlphaFoldDB" id="A0A1H4V7G1"/>
<keyword evidence="2" id="KW-1185">Reference proteome</keyword>
<dbReference type="EMBL" id="FNSA01000003">
    <property type="protein sequence ID" value="SEC76820.1"/>
    <property type="molecule type" value="Genomic_DNA"/>
</dbReference>
<proteinExistence type="predicted"/>
<organism evidence="1 2">
    <name type="scientific">Tsukamurella tyrosinosolvens</name>
    <dbReference type="NCBI Taxonomy" id="57704"/>
    <lineage>
        <taxon>Bacteria</taxon>
        <taxon>Bacillati</taxon>
        <taxon>Actinomycetota</taxon>
        <taxon>Actinomycetes</taxon>
        <taxon>Mycobacteriales</taxon>
        <taxon>Tsukamurellaceae</taxon>
        <taxon>Tsukamurella</taxon>
    </lineage>
</organism>
<dbReference type="STRING" id="57704.SAMN04489793_3163"/>